<dbReference type="Gene3D" id="3.30.160.60">
    <property type="entry name" value="Classic Zinc Finger"/>
    <property type="match status" value="4"/>
</dbReference>
<keyword evidence="15" id="KW-0539">Nucleus</keyword>
<feature type="domain" description="C2H2-type" evidence="19">
    <location>
        <begin position="716"/>
        <end position="743"/>
    </location>
</feature>
<evidence type="ECO:0000256" key="1">
    <source>
        <dbReference type="ARBA" id="ARBA00004123"/>
    </source>
</evidence>
<evidence type="ECO:0000256" key="14">
    <source>
        <dbReference type="ARBA" id="ARBA00023163"/>
    </source>
</evidence>
<reference evidence="20" key="2">
    <citation type="submission" date="2025-09" db="UniProtKB">
        <authorList>
            <consortium name="Ensembl"/>
        </authorList>
    </citation>
    <scope>IDENTIFICATION</scope>
</reference>
<evidence type="ECO:0000256" key="12">
    <source>
        <dbReference type="ARBA" id="ARBA00023015"/>
    </source>
</evidence>
<dbReference type="FunFam" id="3.30.160.60:FF:000437">
    <property type="entry name" value="zinc finger and BTB domain-containing protein 38"/>
    <property type="match status" value="1"/>
</dbReference>
<keyword evidence="21" id="KW-1185">Reference proteome</keyword>
<feature type="compositionally biased region" description="Pro residues" evidence="17">
    <location>
        <begin position="1007"/>
        <end position="1023"/>
    </location>
</feature>
<keyword evidence="9 16" id="KW-0863">Zinc-finger</keyword>
<evidence type="ECO:0000256" key="5">
    <source>
        <dbReference type="ARBA" id="ARBA00022499"/>
    </source>
</evidence>
<evidence type="ECO:0000256" key="15">
    <source>
        <dbReference type="ARBA" id="ARBA00023242"/>
    </source>
</evidence>
<feature type="compositionally biased region" description="Pro residues" evidence="17">
    <location>
        <begin position="231"/>
        <end position="244"/>
    </location>
</feature>
<evidence type="ECO:0000256" key="13">
    <source>
        <dbReference type="ARBA" id="ARBA00023125"/>
    </source>
</evidence>
<keyword evidence="11" id="KW-0832">Ubl conjugation</keyword>
<feature type="compositionally biased region" description="Gly residues" evidence="17">
    <location>
        <begin position="1085"/>
        <end position="1097"/>
    </location>
</feature>
<dbReference type="Ensembl" id="ENSPCLT00000015644.1">
    <property type="protein sequence ID" value="ENSPCLP00000011694.1"/>
    <property type="gene ID" value="ENSPCLG00000009642.1"/>
</dbReference>
<dbReference type="GO" id="GO:0008270">
    <property type="term" value="F:zinc ion binding"/>
    <property type="evidence" value="ECO:0007669"/>
    <property type="project" value="UniProtKB-KW"/>
</dbReference>
<feature type="domain" description="C2H2-type" evidence="19">
    <location>
        <begin position="162"/>
        <end position="189"/>
    </location>
</feature>
<feature type="region of interest" description="Disordered" evidence="17">
    <location>
        <begin position="561"/>
        <end position="633"/>
    </location>
</feature>
<dbReference type="GO" id="GO:0006355">
    <property type="term" value="P:regulation of DNA-templated transcription"/>
    <property type="evidence" value="ECO:0007669"/>
    <property type="project" value="UniProtKB-ARBA"/>
</dbReference>
<dbReference type="PANTHER" id="PTHR16515">
    <property type="entry name" value="PR DOMAIN ZINC FINGER PROTEIN"/>
    <property type="match status" value="1"/>
</dbReference>
<dbReference type="InterPro" id="IPR036236">
    <property type="entry name" value="Znf_C2H2_sf"/>
</dbReference>
<keyword evidence="8" id="KW-0677">Repeat</keyword>
<evidence type="ECO:0000256" key="17">
    <source>
        <dbReference type="SAM" id="MobiDB-lite"/>
    </source>
</evidence>
<feature type="compositionally biased region" description="Basic and acidic residues" evidence="17">
    <location>
        <begin position="817"/>
        <end position="828"/>
    </location>
</feature>
<feature type="domain" description="C2H2-type" evidence="19">
    <location>
        <begin position="662"/>
        <end position="689"/>
    </location>
</feature>
<evidence type="ECO:0000256" key="16">
    <source>
        <dbReference type="PROSITE-ProRule" id="PRU00042"/>
    </source>
</evidence>
<evidence type="ECO:0000256" key="6">
    <source>
        <dbReference type="ARBA" id="ARBA00022553"/>
    </source>
</evidence>
<sequence length="1097" mass="111097">MTVHPSSWLCVWLCVVVCPCVVSLGVTSPGVALPGVVSLGVASPGVALPGVVSPGAAPPGVASLSVVPPGVVSPGVASLGLASPGVASPGVVSPGVAPPGVASLGVASPGVTSPGVASLGVTSLGVALPGVASPGVALLGVTSPGVASPGVASPGTASPSPLRCGLCGRVFGTAAALGLHSKLHRARRGLACRHCGKSFIHVKRLQTHEVLCEKDGADNTATAAGTATAAPPTPPQPPPTPQPPSKKALLLRHRALEVAEPERGEPAAGSTAADNRRTVYLCAVCQRSYVTLSSLKRHANVHSWRRQYPCRYCDKVFALAEYRTKHEVWHTGERRYQCVFCWDTFVTYYSLKAHQKALHGISPGLIASEKTPNGGYRPKLNALKLYRLLPMRAHKRPYKTYSQSLAADGLQQPPAAAFVTPRPAEPASVIAYGRPSASVIVHSGTATAAAATTATTTASVIAYNGTAAQPSSPPASPPVKPMKKQVLRDYFEAQRAAAAAVPTTPGTVTPTAGVTTASGRTMTYVAKPAYVGTSSESRAAPLCQITVRIGEEAIVKRHISETDLRLQPDGGTAATTTASATGSPASRPRDSAEEDSDGEDRLWRPYYSYKPKRKGGGSNTATKGRKSRWRRPLRALRWGAADGEEGGMRGSRGSPGGTEWKYSCGVCGKPFSALRKLRKHERGHEGGQAAVGGLQAAATGSGGVTARVGRRPSLRFACEQCAKVCKTAAALSRHNRRHWGTTSGTGSPAGVIAYNTAGEEEGETGGGDSLTPGDSMALGCGGITTPGDGSAGHGDTVTAGCGEKAALGHSDTVTAGRGDKVIAGHGDEATPGVGDKVPLSHSDKTAPGPGDKATPSVGSTVTPGPGHTVTADHGDKTTPCRGDKAMPGLGDAAAPGPGSTITPSHGDDAPPGLATPAHGDKTTARHGDKTAPAATPVWADSSAVPPAHADSTTPGDSSNTVPGDTMGDTTGDAVVPLGPPYPPQEHPLALLARAGAAEELGGGPKLGAPPPPRPPPPPAPPGPTFTLPYAPTRLLAAYPYPFALPMALRVVLPDAEAFLGTTTTTTTRGGGTPNQPPPAASAFGFPGGEGPQKGGGK</sequence>
<evidence type="ECO:0000256" key="8">
    <source>
        <dbReference type="ARBA" id="ARBA00022737"/>
    </source>
</evidence>
<feature type="compositionally biased region" description="Low complexity" evidence="17">
    <location>
        <begin position="885"/>
        <end position="898"/>
    </location>
</feature>
<reference evidence="20" key="1">
    <citation type="submission" date="2025-08" db="UniProtKB">
        <authorList>
            <consortium name="Ensembl"/>
        </authorList>
    </citation>
    <scope>IDENTIFICATION</scope>
</reference>
<keyword evidence="18" id="KW-0732">Signal</keyword>
<evidence type="ECO:0000256" key="4">
    <source>
        <dbReference type="ARBA" id="ARBA00022491"/>
    </source>
</evidence>
<feature type="domain" description="C2H2-type" evidence="19">
    <location>
        <begin position="336"/>
        <end position="359"/>
    </location>
</feature>
<comment type="subcellular location">
    <subcellularLocation>
        <location evidence="2">Chromosome</location>
    </subcellularLocation>
    <subcellularLocation>
        <location evidence="1">Nucleus</location>
    </subcellularLocation>
</comment>
<feature type="compositionally biased region" description="Low complexity" evidence="17">
    <location>
        <begin position="570"/>
        <end position="586"/>
    </location>
</feature>
<dbReference type="SMART" id="SM00355">
    <property type="entry name" value="ZnF_C2H2"/>
    <property type="match status" value="7"/>
</dbReference>
<evidence type="ECO:0000256" key="2">
    <source>
        <dbReference type="ARBA" id="ARBA00004286"/>
    </source>
</evidence>
<evidence type="ECO:0000256" key="3">
    <source>
        <dbReference type="ARBA" id="ARBA00022454"/>
    </source>
</evidence>
<feature type="domain" description="C2H2-type" evidence="19">
    <location>
        <begin position="280"/>
        <end position="307"/>
    </location>
</feature>
<proteinExistence type="predicted"/>
<dbReference type="Proteomes" id="UP000472261">
    <property type="component" value="Unplaced"/>
</dbReference>
<protein>
    <submittedName>
        <fullName evidence="20">Zinc finger and BTB domain containing 4</fullName>
    </submittedName>
</protein>
<evidence type="ECO:0000256" key="9">
    <source>
        <dbReference type="ARBA" id="ARBA00022771"/>
    </source>
</evidence>
<feature type="region of interest" description="Disordered" evidence="17">
    <location>
        <begin position="812"/>
        <end position="986"/>
    </location>
</feature>
<evidence type="ECO:0000313" key="20">
    <source>
        <dbReference type="Ensembl" id="ENSPCLP00000011694.1"/>
    </source>
</evidence>
<name>A0A669PTT2_PHACC</name>
<dbReference type="AlphaFoldDB" id="A0A669PTT2"/>
<keyword evidence="6" id="KW-0597">Phosphoprotein</keyword>
<keyword evidence="5" id="KW-1017">Isopeptide bond</keyword>
<evidence type="ECO:0000313" key="21">
    <source>
        <dbReference type="Proteomes" id="UP000472261"/>
    </source>
</evidence>
<dbReference type="PROSITE" id="PS00028">
    <property type="entry name" value="ZINC_FINGER_C2H2_1"/>
    <property type="match status" value="6"/>
</dbReference>
<feature type="region of interest" description="Disordered" evidence="17">
    <location>
        <begin position="223"/>
        <end position="246"/>
    </location>
</feature>
<evidence type="ECO:0000256" key="18">
    <source>
        <dbReference type="SAM" id="SignalP"/>
    </source>
</evidence>
<keyword evidence="7" id="KW-0479">Metal-binding</keyword>
<dbReference type="GO" id="GO:0003677">
    <property type="term" value="F:DNA binding"/>
    <property type="evidence" value="ECO:0007669"/>
    <property type="project" value="UniProtKB-KW"/>
</dbReference>
<dbReference type="FunFam" id="3.30.160.60:FF:000235">
    <property type="entry name" value="Zinc finger and BTB domain containing 38"/>
    <property type="match status" value="1"/>
</dbReference>
<dbReference type="GO" id="GO:0005694">
    <property type="term" value="C:chromosome"/>
    <property type="evidence" value="ECO:0007669"/>
    <property type="project" value="UniProtKB-SubCell"/>
</dbReference>
<dbReference type="PROSITE" id="PS50157">
    <property type="entry name" value="ZINC_FINGER_C2H2_2"/>
    <property type="match status" value="6"/>
</dbReference>
<evidence type="ECO:0000259" key="19">
    <source>
        <dbReference type="PROSITE" id="PS50157"/>
    </source>
</evidence>
<feature type="region of interest" description="Disordered" evidence="17">
    <location>
        <begin position="1062"/>
        <end position="1097"/>
    </location>
</feature>
<dbReference type="Pfam" id="PF00096">
    <property type="entry name" value="zf-C2H2"/>
    <property type="match status" value="2"/>
</dbReference>
<accession>A0A669PTT2</accession>
<dbReference type="InterPro" id="IPR013087">
    <property type="entry name" value="Znf_C2H2_type"/>
</dbReference>
<dbReference type="GO" id="GO:0005634">
    <property type="term" value="C:nucleus"/>
    <property type="evidence" value="ECO:0007669"/>
    <property type="project" value="UniProtKB-SubCell"/>
</dbReference>
<dbReference type="InterPro" id="IPR050331">
    <property type="entry name" value="Zinc_finger"/>
</dbReference>
<keyword evidence="12" id="KW-0805">Transcription regulation</keyword>
<dbReference type="PANTHER" id="PTHR16515:SF66">
    <property type="entry name" value="C2H2-TYPE DOMAIN-CONTAINING PROTEIN"/>
    <property type="match status" value="1"/>
</dbReference>
<feature type="compositionally biased region" description="Basic and acidic residues" evidence="17">
    <location>
        <begin position="918"/>
        <end position="929"/>
    </location>
</feature>
<keyword evidence="13" id="KW-0238">DNA-binding</keyword>
<feature type="region of interest" description="Disordered" evidence="17">
    <location>
        <begin position="999"/>
        <end position="1025"/>
    </location>
</feature>
<keyword evidence="3" id="KW-0158">Chromosome</keyword>
<keyword evidence="14" id="KW-0804">Transcription</keyword>
<evidence type="ECO:0000256" key="11">
    <source>
        <dbReference type="ARBA" id="ARBA00022843"/>
    </source>
</evidence>
<feature type="chain" id="PRO_5025445691" evidence="18">
    <location>
        <begin position="24"/>
        <end position="1097"/>
    </location>
</feature>
<evidence type="ECO:0000256" key="10">
    <source>
        <dbReference type="ARBA" id="ARBA00022833"/>
    </source>
</evidence>
<organism evidence="20 21">
    <name type="scientific">Phasianus colchicus</name>
    <name type="common">Common pheasant</name>
    <dbReference type="NCBI Taxonomy" id="9054"/>
    <lineage>
        <taxon>Eukaryota</taxon>
        <taxon>Metazoa</taxon>
        <taxon>Chordata</taxon>
        <taxon>Craniata</taxon>
        <taxon>Vertebrata</taxon>
        <taxon>Euteleostomi</taxon>
        <taxon>Archelosauria</taxon>
        <taxon>Archosauria</taxon>
        <taxon>Dinosauria</taxon>
        <taxon>Saurischia</taxon>
        <taxon>Theropoda</taxon>
        <taxon>Coelurosauria</taxon>
        <taxon>Aves</taxon>
        <taxon>Neognathae</taxon>
        <taxon>Galloanserae</taxon>
        <taxon>Galliformes</taxon>
        <taxon>Phasianidae</taxon>
        <taxon>Phasianinae</taxon>
        <taxon>Phasianus</taxon>
    </lineage>
</organism>
<feature type="signal peptide" evidence="18">
    <location>
        <begin position="1"/>
        <end position="23"/>
    </location>
</feature>
<keyword evidence="10" id="KW-0862">Zinc</keyword>
<feature type="compositionally biased region" description="Polar residues" evidence="17">
    <location>
        <begin position="950"/>
        <end position="962"/>
    </location>
</feature>
<feature type="compositionally biased region" description="Basic and acidic residues" evidence="17">
    <location>
        <begin position="870"/>
        <end position="884"/>
    </location>
</feature>
<dbReference type="SUPFAM" id="SSF57667">
    <property type="entry name" value="beta-beta-alpha zinc fingers"/>
    <property type="match status" value="3"/>
</dbReference>
<feature type="compositionally biased region" description="Basic residues" evidence="17">
    <location>
        <begin position="623"/>
        <end position="633"/>
    </location>
</feature>
<keyword evidence="4" id="KW-0678">Repressor</keyword>
<evidence type="ECO:0000256" key="7">
    <source>
        <dbReference type="ARBA" id="ARBA00022723"/>
    </source>
</evidence>
<feature type="domain" description="C2H2-type" evidence="19">
    <location>
        <begin position="308"/>
        <end position="335"/>
    </location>
</feature>